<reference evidence="1" key="2">
    <citation type="submission" date="2025-03" db="EMBL/GenBank/DDBJ databases">
        <authorList>
            <consortium name="ELIXIR-Norway"/>
            <consortium name="Elixir Norway"/>
        </authorList>
    </citation>
    <scope>NUCLEOTIDE SEQUENCE</scope>
</reference>
<dbReference type="Proteomes" id="UP001162501">
    <property type="component" value="Chromosome 22"/>
</dbReference>
<dbReference type="EMBL" id="OX596106">
    <property type="protein sequence ID" value="CAN0170812.1"/>
    <property type="molecule type" value="Genomic_DNA"/>
</dbReference>
<name>A0AC59Z257_RANTA</name>
<sequence>MAEFTCPARLSKGDAVRGSLTPKENVPPMAPVQTPFRPRLTYRLASNPRPKRKWGGGRGWGKLEETGREAQIVILRRLSLTHLFGFQNREEGSARLLRSSAVRQAGEKKRTLISSRGPLLSQLKLNK</sequence>
<organism evidence="1 2">
    <name type="scientific">Rangifer tarandus platyrhynchus</name>
    <name type="common">Svalbard reindeer</name>
    <dbReference type="NCBI Taxonomy" id="3082113"/>
    <lineage>
        <taxon>Eukaryota</taxon>
        <taxon>Metazoa</taxon>
        <taxon>Chordata</taxon>
        <taxon>Craniata</taxon>
        <taxon>Vertebrata</taxon>
        <taxon>Euteleostomi</taxon>
        <taxon>Mammalia</taxon>
        <taxon>Eutheria</taxon>
        <taxon>Laurasiatheria</taxon>
        <taxon>Artiodactyla</taxon>
        <taxon>Ruminantia</taxon>
        <taxon>Pecora</taxon>
        <taxon>Cervidae</taxon>
        <taxon>Odocoileinae</taxon>
        <taxon>Rangifer</taxon>
    </lineage>
</organism>
<evidence type="ECO:0000313" key="1">
    <source>
        <dbReference type="EMBL" id="CAN0170812.1"/>
    </source>
</evidence>
<protein>
    <submittedName>
        <fullName evidence="1">Uncharacterized protein</fullName>
    </submittedName>
</protein>
<proteinExistence type="predicted"/>
<evidence type="ECO:0000313" key="2">
    <source>
        <dbReference type="Proteomes" id="UP001162501"/>
    </source>
</evidence>
<reference evidence="1" key="1">
    <citation type="submission" date="2023-05" db="EMBL/GenBank/DDBJ databases">
        <authorList>
            <consortium name="ELIXIR-Norway"/>
        </authorList>
    </citation>
    <scope>NUCLEOTIDE SEQUENCE</scope>
</reference>
<accession>A0AC59Z257</accession>
<gene>
    <name evidence="1" type="ORF">MRATA1EN22A_LOCUS13110</name>
</gene>